<sequence>MSARSGSLISRLRLDLKKVLGWADKIHGLTVLGDGLYHIQIRHEPIGVAEQIIPWNFPLIMLAWKVRPTLMCDNTIVLKTIEQTPWTALYVAKLFHEAGLPPSVLNVVFGFGPTAGTALAGQWMWTWLLSRDQLR</sequence>
<dbReference type="GO" id="GO:0016491">
    <property type="term" value="F:oxidoreductase activity"/>
    <property type="evidence" value="ECO:0007669"/>
    <property type="project" value="InterPro"/>
</dbReference>
<dbReference type="SUPFAM" id="SSF53720">
    <property type="entry name" value="ALDH-like"/>
    <property type="match status" value="1"/>
</dbReference>
<dbReference type="AlphaFoldDB" id="A0AAD3THN9"/>
<dbReference type="Gene3D" id="3.40.605.10">
    <property type="entry name" value="Aldehyde Dehydrogenase, Chain A, domain 1"/>
    <property type="match status" value="1"/>
</dbReference>
<evidence type="ECO:0000313" key="3">
    <source>
        <dbReference type="Proteomes" id="UP001279734"/>
    </source>
</evidence>
<evidence type="ECO:0000259" key="1">
    <source>
        <dbReference type="Pfam" id="PF00171"/>
    </source>
</evidence>
<dbReference type="Pfam" id="PF00171">
    <property type="entry name" value="Aldedh"/>
    <property type="match status" value="1"/>
</dbReference>
<accession>A0AAD3THN9</accession>
<name>A0AAD3THN9_NEPGR</name>
<feature type="domain" description="Aldehyde dehydrogenase" evidence="1">
    <location>
        <begin position="17"/>
        <end position="120"/>
    </location>
</feature>
<dbReference type="InterPro" id="IPR016161">
    <property type="entry name" value="Ald_DH/histidinol_DH"/>
</dbReference>
<gene>
    <name evidence="2" type="ORF">Nepgr_030810</name>
</gene>
<proteinExistence type="predicted"/>
<dbReference type="EMBL" id="BSYO01000035">
    <property type="protein sequence ID" value="GMH28967.1"/>
    <property type="molecule type" value="Genomic_DNA"/>
</dbReference>
<protein>
    <recommendedName>
        <fullName evidence="1">Aldehyde dehydrogenase domain-containing protein</fullName>
    </recommendedName>
</protein>
<evidence type="ECO:0000313" key="2">
    <source>
        <dbReference type="EMBL" id="GMH28967.1"/>
    </source>
</evidence>
<reference evidence="2" key="1">
    <citation type="submission" date="2023-05" db="EMBL/GenBank/DDBJ databases">
        <title>Nepenthes gracilis genome sequencing.</title>
        <authorList>
            <person name="Fukushima K."/>
        </authorList>
    </citation>
    <scope>NUCLEOTIDE SEQUENCE</scope>
    <source>
        <strain evidence="2">SING2019-196</strain>
    </source>
</reference>
<dbReference type="InterPro" id="IPR016162">
    <property type="entry name" value="Ald_DH_N"/>
</dbReference>
<organism evidence="2 3">
    <name type="scientific">Nepenthes gracilis</name>
    <name type="common">Slender pitcher plant</name>
    <dbReference type="NCBI Taxonomy" id="150966"/>
    <lineage>
        <taxon>Eukaryota</taxon>
        <taxon>Viridiplantae</taxon>
        <taxon>Streptophyta</taxon>
        <taxon>Embryophyta</taxon>
        <taxon>Tracheophyta</taxon>
        <taxon>Spermatophyta</taxon>
        <taxon>Magnoliopsida</taxon>
        <taxon>eudicotyledons</taxon>
        <taxon>Gunneridae</taxon>
        <taxon>Pentapetalae</taxon>
        <taxon>Caryophyllales</taxon>
        <taxon>Nepenthaceae</taxon>
        <taxon>Nepenthes</taxon>
    </lineage>
</organism>
<dbReference type="PANTHER" id="PTHR11699">
    <property type="entry name" value="ALDEHYDE DEHYDROGENASE-RELATED"/>
    <property type="match status" value="1"/>
</dbReference>
<dbReference type="Proteomes" id="UP001279734">
    <property type="component" value="Unassembled WGS sequence"/>
</dbReference>
<keyword evidence="3" id="KW-1185">Reference proteome</keyword>
<comment type="caution">
    <text evidence="2">The sequence shown here is derived from an EMBL/GenBank/DDBJ whole genome shotgun (WGS) entry which is preliminary data.</text>
</comment>
<dbReference type="InterPro" id="IPR015590">
    <property type="entry name" value="Aldehyde_DH_dom"/>
</dbReference>